<dbReference type="PANTHER" id="PTHR30603:SF47">
    <property type="entry name" value="RNA POLYMERASE SIGMA FACTOR SIGD, CHLOROPLASTIC"/>
    <property type="match status" value="1"/>
</dbReference>
<protein>
    <submittedName>
        <fullName evidence="6">Sigma-70 family RNA polymerase sigma factor</fullName>
    </submittedName>
</protein>
<feature type="domain" description="RNA polymerase sigma-70" evidence="5">
    <location>
        <begin position="70"/>
        <end position="83"/>
    </location>
</feature>
<dbReference type="GO" id="GO:0003677">
    <property type="term" value="F:DNA binding"/>
    <property type="evidence" value="ECO:0007669"/>
    <property type="project" value="UniProtKB-KW"/>
</dbReference>
<dbReference type="GO" id="GO:0006352">
    <property type="term" value="P:DNA-templated transcription initiation"/>
    <property type="evidence" value="ECO:0007669"/>
    <property type="project" value="InterPro"/>
</dbReference>
<dbReference type="NCBIfam" id="TIGR02937">
    <property type="entry name" value="sigma70-ECF"/>
    <property type="match status" value="1"/>
</dbReference>
<name>A0A7C3WM05_9BACT</name>
<dbReference type="InterPro" id="IPR050239">
    <property type="entry name" value="Sigma-70_RNA_pol_init_factors"/>
</dbReference>
<dbReference type="InterPro" id="IPR007627">
    <property type="entry name" value="RNA_pol_sigma70_r2"/>
</dbReference>
<dbReference type="InterPro" id="IPR013324">
    <property type="entry name" value="RNA_pol_sigma_r3/r4-like"/>
</dbReference>
<keyword evidence="4" id="KW-0804">Transcription</keyword>
<dbReference type="SUPFAM" id="SSF88946">
    <property type="entry name" value="Sigma2 domain of RNA polymerase sigma factors"/>
    <property type="match status" value="1"/>
</dbReference>
<proteinExistence type="predicted"/>
<dbReference type="PRINTS" id="PR00046">
    <property type="entry name" value="SIGMA70FCT"/>
</dbReference>
<dbReference type="EMBL" id="DTGA01000036">
    <property type="protein sequence ID" value="HGB30507.1"/>
    <property type="molecule type" value="Genomic_DNA"/>
</dbReference>
<dbReference type="Pfam" id="PF04545">
    <property type="entry name" value="Sigma70_r4"/>
    <property type="match status" value="1"/>
</dbReference>
<dbReference type="PROSITE" id="PS00715">
    <property type="entry name" value="SIGMA70_1"/>
    <property type="match status" value="1"/>
</dbReference>
<sequence>MIFSHTLTQYIKELGDPKYEPLTKEEEKELLIQFASGSSYARERLINCHLRFVIYLLRDYKIPPQVDVMDLIQEGNLGLIDGLQRFDPSYECRVFTYARHYILWYIGRALAFYSKTSQFYTIPESFDFDNIKSEESEDITVKTKAYRDIVKSIEKVLTDKELSIIKLYFGLDPPYFKSYTLKEIGLLLHLDSEKVRQIKEQALIKIKKNCSFY</sequence>
<evidence type="ECO:0000259" key="5">
    <source>
        <dbReference type="PROSITE" id="PS00715"/>
    </source>
</evidence>
<dbReference type="InterPro" id="IPR013325">
    <property type="entry name" value="RNA_pol_sigma_r2"/>
</dbReference>
<dbReference type="InterPro" id="IPR014284">
    <property type="entry name" value="RNA_pol_sigma-70_dom"/>
</dbReference>
<dbReference type="AlphaFoldDB" id="A0A7C3WM05"/>
<dbReference type="Pfam" id="PF04542">
    <property type="entry name" value="Sigma70_r2"/>
    <property type="match status" value="1"/>
</dbReference>
<dbReference type="GO" id="GO:0016987">
    <property type="term" value="F:sigma factor activity"/>
    <property type="evidence" value="ECO:0007669"/>
    <property type="project" value="UniProtKB-KW"/>
</dbReference>
<dbReference type="Gene3D" id="1.20.120.1810">
    <property type="match status" value="1"/>
</dbReference>
<dbReference type="InterPro" id="IPR000943">
    <property type="entry name" value="RNA_pol_sigma70"/>
</dbReference>
<keyword evidence="2" id="KW-0731">Sigma factor</keyword>
<evidence type="ECO:0000256" key="3">
    <source>
        <dbReference type="ARBA" id="ARBA00023125"/>
    </source>
</evidence>
<dbReference type="SUPFAM" id="SSF88659">
    <property type="entry name" value="Sigma3 and sigma4 domains of RNA polymerase sigma factors"/>
    <property type="match status" value="1"/>
</dbReference>
<evidence type="ECO:0000256" key="4">
    <source>
        <dbReference type="ARBA" id="ARBA00023163"/>
    </source>
</evidence>
<evidence type="ECO:0000256" key="2">
    <source>
        <dbReference type="ARBA" id="ARBA00023082"/>
    </source>
</evidence>
<dbReference type="InterPro" id="IPR036388">
    <property type="entry name" value="WH-like_DNA-bd_sf"/>
</dbReference>
<reference evidence="6" key="1">
    <citation type="journal article" date="2020" name="mSystems">
        <title>Genome- and Community-Level Interaction Insights into Carbon Utilization and Element Cycling Functions of Hydrothermarchaeota in Hydrothermal Sediment.</title>
        <authorList>
            <person name="Zhou Z."/>
            <person name="Liu Y."/>
            <person name="Xu W."/>
            <person name="Pan J."/>
            <person name="Luo Z.H."/>
            <person name="Li M."/>
        </authorList>
    </citation>
    <scope>NUCLEOTIDE SEQUENCE [LARGE SCALE GENOMIC DNA]</scope>
    <source>
        <strain evidence="6">SpSt-751</strain>
    </source>
</reference>
<comment type="caution">
    <text evidence="6">The sequence shown here is derived from an EMBL/GenBank/DDBJ whole genome shotgun (WGS) entry which is preliminary data.</text>
</comment>
<accession>A0A7C3WM05</accession>
<dbReference type="Gene3D" id="1.10.10.10">
    <property type="entry name" value="Winged helix-like DNA-binding domain superfamily/Winged helix DNA-binding domain"/>
    <property type="match status" value="1"/>
</dbReference>
<evidence type="ECO:0000256" key="1">
    <source>
        <dbReference type="ARBA" id="ARBA00023015"/>
    </source>
</evidence>
<organism evidence="6">
    <name type="scientific">Dictyoglomus turgidum</name>
    <dbReference type="NCBI Taxonomy" id="513050"/>
    <lineage>
        <taxon>Bacteria</taxon>
        <taxon>Pseudomonadati</taxon>
        <taxon>Dictyoglomota</taxon>
        <taxon>Dictyoglomia</taxon>
        <taxon>Dictyoglomales</taxon>
        <taxon>Dictyoglomaceae</taxon>
        <taxon>Dictyoglomus</taxon>
    </lineage>
</organism>
<gene>
    <name evidence="6" type="ORF">ENV35_01360</name>
</gene>
<dbReference type="InterPro" id="IPR007630">
    <property type="entry name" value="RNA_pol_sigma70_r4"/>
</dbReference>
<evidence type="ECO:0000313" key="6">
    <source>
        <dbReference type="EMBL" id="HGB30507.1"/>
    </source>
</evidence>
<dbReference type="PANTHER" id="PTHR30603">
    <property type="entry name" value="RNA POLYMERASE SIGMA FACTOR RPO"/>
    <property type="match status" value="1"/>
</dbReference>
<keyword evidence="1" id="KW-0805">Transcription regulation</keyword>
<keyword evidence="3" id="KW-0238">DNA-binding</keyword>